<feature type="transmembrane region" description="Helical" evidence="4">
    <location>
        <begin position="218"/>
        <end position="239"/>
    </location>
</feature>
<dbReference type="InterPro" id="IPR036938">
    <property type="entry name" value="PAP2/HPO_sf"/>
</dbReference>
<feature type="transmembrane region" description="Helical" evidence="4">
    <location>
        <begin position="188"/>
        <end position="206"/>
    </location>
</feature>
<name>A0A099MK80_9VIBR</name>
<reference evidence="6 7" key="1">
    <citation type="submission" date="2014-04" db="EMBL/GenBank/DDBJ databases">
        <title>Genome sequencing of Vibrio navarrensis strains.</title>
        <authorList>
            <person name="Gladney L.M."/>
            <person name="Katz L.S."/>
            <person name="Marino-Ramirez L."/>
            <person name="Jordan I.K."/>
        </authorList>
    </citation>
    <scope>NUCLEOTIDE SEQUENCE [LARGE SCALE GENOMIC DNA]</scope>
    <source>
        <strain evidence="6 7">ATCC 51183</strain>
    </source>
</reference>
<dbReference type="GO" id="GO:0005886">
    <property type="term" value="C:plasma membrane"/>
    <property type="evidence" value="ECO:0007669"/>
    <property type="project" value="TreeGrafter"/>
</dbReference>
<keyword evidence="7" id="KW-1185">Reference proteome</keyword>
<feature type="domain" description="Phosphatidic acid phosphatase type 2/haloperoxidase" evidence="5">
    <location>
        <begin position="81"/>
        <end position="229"/>
    </location>
</feature>
<dbReference type="GO" id="GO:0050380">
    <property type="term" value="F:undecaprenyl-diphosphatase activity"/>
    <property type="evidence" value="ECO:0007669"/>
    <property type="project" value="UniProtKB-EC"/>
</dbReference>
<gene>
    <name evidence="6" type="ORF">EA26_09700</name>
</gene>
<keyword evidence="4" id="KW-0472">Membrane</keyword>
<dbReference type="RefSeq" id="WP_039427082.1">
    <property type="nucleotide sequence ID" value="NZ_CP061844.1"/>
</dbReference>
<evidence type="ECO:0000256" key="2">
    <source>
        <dbReference type="ARBA" id="ARBA00032707"/>
    </source>
</evidence>
<dbReference type="CDD" id="cd01610">
    <property type="entry name" value="PAP2_like"/>
    <property type="match status" value="1"/>
</dbReference>
<dbReference type="SUPFAM" id="SSF48317">
    <property type="entry name" value="Acid phosphatase/Vanadium-dependent haloperoxidase"/>
    <property type="match status" value="1"/>
</dbReference>
<dbReference type="Proteomes" id="UP000029994">
    <property type="component" value="Unassembled WGS sequence"/>
</dbReference>
<keyword evidence="4" id="KW-1133">Transmembrane helix</keyword>
<dbReference type="PANTHER" id="PTHR14969:SF54">
    <property type="entry name" value="PHOSPHATIDYLGLYCEROPHOSPHATASE B"/>
    <property type="match status" value="1"/>
</dbReference>
<dbReference type="Pfam" id="PF01569">
    <property type="entry name" value="PAP2"/>
    <property type="match status" value="1"/>
</dbReference>
<feature type="transmembrane region" description="Helical" evidence="4">
    <location>
        <begin position="83"/>
        <end position="100"/>
    </location>
</feature>
<evidence type="ECO:0000259" key="5">
    <source>
        <dbReference type="SMART" id="SM00014"/>
    </source>
</evidence>
<evidence type="ECO:0000256" key="4">
    <source>
        <dbReference type="SAM" id="Phobius"/>
    </source>
</evidence>
<dbReference type="GeneID" id="43683457"/>
<accession>A0A099MK80</accession>
<dbReference type="eggNOG" id="COG0671">
    <property type="taxonomic scope" value="Bacteria"/>
</dbReference>
<dbReference type="STRING" id="29495.EA26_09700"/>
<evidence type="ECO:0000313" key="7">
    <source>
        <dbReference type="Proteomes" id="UP000029994"/>
    </source>
</evidence>
<evidence type="ECO:0000313" key="6">
    <source>
        <dbReference type="EMBL" id="KGK11568.1"/>
    </source>
</evidence>
<dbReference type="AlphaFoldDB" id="A0A099MK80"/>
<dbReference type="Gene3D" id="1.20.144.10">
    <property type="entry name" value="Phosphatidic acid phosphatase type 2/haloperoxidase"/>
    <property type="match status" value="1"/>
</dbReference>
<dbReference type="EMBL" id="JMCG01000001">
    <property type="protein sequence ID" value="KGK11568.1"/>
    <property type="molecule type" value="Genomic_DNA"/>
</dbReference>
<feature type="transmembrane region" description="Helical" evidence="4">
    <location>
        <begin position="48"/>
        <end position="71"/>
    </location>
</feature>
<comment type="caution">
    <text evidence="6">The sequence shown here is derived from an EMBL/GenBank/DDBJ whole genome shotgun (WGS) entry which is preliminary data.</text>
</comment>
<protein>
    <recommendedName>
        <fullName evidence="1">undecaprenyl-diphosphate phosphatase</fullName>
        <ecNumber evidence="1">3.6.1.27</ecNumber>
    </recommendedName>
    <alternativeName>
        <fullName evidence="2">Undecaprenyl pyrophosphate phosphatase</fullName>
    </alternativeName>
</protein>
<evidence type="ECO:0000256" key="3">
    <source>
        <dbReference type="ARBA" id="ARBA00047594"/>
    </source>
</evidence>
<keyword evidence="4" id="KW-0812">Transmembrane</keyword>
<comment type="catalytic activity">
    <reaction evidence="3">
        <text>di-trans,octa-cis-undecaprenyl diphosphate + H2O = di-trans,octa-cis-undecaprenyl phosphate + phosphate + H(+)</text>
        <dbReference type="Rhea" id="RHEA:28094"/>
        <dbReference type="ChEBI" id="CHEBI:15377"/>
        <dbReference type="ChEBI" id="CHEBI:15378"/>
        <dbReference type="ChEBI" id="CHEBI:43474"/>
        <dbReference type="ChEBI" id="CHEBI:58405"/>
        <dbReference type="ChEBI" id="CHEBI:60392"/>
        <dbReference type="EC" id="3.6.1.27"/>
    </reaction>
</comment>
<dbReference type="InterPro" id="IPR000326">
    <property type="entry name" value="PAP2/HPO"/>
</dbReference>
<dbReference type="EC" id="3.6.1.27" evidence="1"/>
<evidence type="ECO:0000256" key="1">
    <source>
        <dbReference type="ARBA" id="ARBA00012374"/>
    </source>
</evidence>
<proteinExistence type="predicted"/>
<dbReference type="SMART" id="SM00014">
    <property type="entry name" value="acidPPc"/>
    <property type="match status" value="1"/>
</dbReference>
<organism evidence="6 7">
    <name type="scientific">Vibrio navarrensis</name>
    <dbReference type="NCBI Taxonomy" id="29495"/>
    <lineage>
        <taxon>Bacteria</taxon>
        <taxon>Pseudomonadati</taxon>
        <taxon>Pseudomonadota</taxon>
        <taxon>Gammaproteobacteria</taxon>
        <taxon>Vibrionales</taxon>
        <taxon>Vibrionaceae</taxon>
        <taxon>Vibrio</taxon>
    </lineage>
</organism>
<sequence length="245" mass="27350">MNRALNFKLAGLITLFCYALCLGVITWFCYPASLFSPVTSFEGRLLTLLTYSAGSQGFFITLIILCSWALSIRKFRQGVLQKFLQLGLLLIIGFASKSGLKLSTESPRPYSELLAAEQIIDSPADFYRLDDTEKAQAISAVSQNISPWRSQHWQGEKDYSFPSGHTLFAAICVAFFGAAFLSAKRYGALVLLLVWASSVAYSRLWLGMHRPVDLFGSWAFVAVVFILLPNHLPFVSQWISRLAKQ</sequence>
<feature type="transmembrane region" description="Helical" evidence="4">
    <location>
        <begin position="159"/>
        <end position="181"/>
    </location>
</feature>
<feature type="transmembrane region" description="Helical" evidence="4">
    <location>
        <begin position="7"/>
        <end position="28"/>
    </location>
</feature>
<dbReference type="PANTHER" id="PTHR14969">
    <property type="entry name" value="SPHINGOSINE-1-PHOSPHATE PHOSPHOHYDROLASE"/>
    <property type="match status" value="1"/>
</dbReference>